<protein>
    <recommendedName>
        <fullName evidence="3">Integrase</fullName>
    </recommendedName>
</protein>
<comment type="caution">
    <text evidence="1">The sequence shown here is derived from an EMBL/GenBank/DDBJ whole genome shotgun (WGS) entry which is preliminary data.</text>
</comment>
<organism evidence="1 2">
    <name type="scientific">Bradyrhizobium macuxiense</name>
    <dbReference type="NCBI Taxonomy" id="1755647"/>
    <lineage>
        <taxon>Bacteria</taxon>
        <taxon>Pseudomonadati</taxon>
        <taxon>Pseudomonadota</taxon>
        <taxon>Alphaproteobacteria</taxon>
        <taxon>Hyphomicrobiales</taxon>
        <taxon>Nitrobacteraceae</taxon>
        <taxon>Bradyrhizobium</taxon>
    </lineage>
</organism>
<dbReference type="Proteomes" id="UP000057737">
    <property type="component" value="Unassembled WGS sequence"/>
</dbReference>
<gene>
    <name evidence="1" type="ORF">AS156_36035</name>
</gene>
<dbReference type="EMBL" id="LNCU01000039">
    <property type="protein sequence ID" value="KWV58329.1"/>
    <property type="molecule type" value="Genomic_DNA"/>
</dbReference>
<proteinExistence type="predicted"/>
<dbReference type="OrthoDB" id="8243450at2"/>
<evidence type="ECO:0008006" key="3">
    <source>
        <dbReference type="Google" id="ProtNLM"/>
    </source>
</evidence>
<reference evidence="1 2" key="1">
    <citation type="submission" date="2015-11" db="EMBL/GenBank/DDBJ databases">
        <title>Draft Genome Sequence of the Strain BR 10303 (Bradyrhizobium sp.) isolated from nodules of Centrolobium paraense.</title>
        <authorList>
            <person name="Zelli J.E."/>
            <person name="Simoes-Araujo J.L."/>
            <person name="Barauna A.C."/>
            <person name="Silva K."/>
        </authorList>
    </citation>
    <scope>NUCLEOTIDE SEQUENCE [LARGE SCALE GENOMIC DNA]</scope>
    <source>
        <strain evidence="1 2">BR 10303</strain>
    </source>
</reference>
<sequence>MQHRGVQFRMREALPGEWHYRFEIDDKKISGKTQTKLQLLAVRRVKDRINRELKRNAESES</sequence>
<accession>A0A109K035</accession>
<evidence type="ECO:0000313" key="2">
    <source>
        <dbReference type="Proteomes" id="UP000057737"/>
    </source>
</evidence>
<evidence type="ECO:0000313" key="1">
    <source>
        <dbReference type="EMBL" id="KWV58329.1"/>
    </source>
</evidence>
<dbReference type="AlphaFoldDB" id="A0A109K035"/>
<keyword evidence="2" id="KW-1185">Reference proteome</keyword>
<name>A0A109K035_9BRAD</name>